<organism evidence="1 2">
    <name type="scientific">Rhododendron griersonianum</name>
    <dbReference type="NCBI Taxonomy" id="479676"/>
    <lineage>
        <taxon>Eukaryota</taxon>
        <taxon>Viridiplantae</taxon>
        <taxon>Streptophyta</taxon>
        <taxon>Embryophyta</taxon>
        <taxon>Tracheophyta</taxon>
        <taxon>Spermatophyta</taxon>
        <taxon>Magnoliopsida</taxon>
        <taxon>eudicotyledons</taxon>
        <taxon>Gunneridae</taxon>
        <taxon>Pentapetalae</taxon>
        <taxon>asterids</taxon>
        <taxon>Ericales</taxon>
        <taxon>Ericaceae</taxon>
        <taxon>Ericoideae</taxon>
        <taxon>Rhodoreae</taxon>
        <taxon>Rhododendron</taxon>
    </lineage>
</organism>
<accession>A0AAV6J4C6</accession>
<evidence type="ECO:0000313" key="2">
    <source>
        <dbReference type="Proteomes" id="UP000823749"/>
    </source>
</evidence>
<name>A0AAV6J4C6_9ERIC</name>
<proteinExistence type="predicted"/>
<comment type="caution">
    <text evidence="1">The sequence shown here is derived from an EMBL/GenBank/DDBJ whole genome shotgun (WGS) entry which is preliminary data.</text>
</comment>
<dbReference type="Proteomes" id="UP000823749">
    <property type="component" value="Chromosome 8"/>
</dbReference>
<sequence length="181" mass="18927">MPLSPSSPRSPPSPSLPRSLQPFFGFPSSQFGASVALVRRDSPLRWLCPATGGDPQPVVQHGGSRSVMLEAGGVVIRSGGLGGGLRNKVVRVCWVVGVKAAGVVGCVGGASWGFPATVAVAPSNGELVILIFRRSRSRALSRVCSDSDVDFLRDSISYGENGAVEHHRNQVYRPSQGSSSS</sequence>
<evidence type="ECO:0000313" key="1">
    <source>
        <dbReference type="EMBL" id="KAG5535917.1"/>
    </source>
</evidence>
<gene>
    <name evidence="1" type="ORF">RHGRI_023631</name>
</gene>
<dbReference type="AlphaFoldDB" id="A0AAV6J4C6"/>
<keyword evidence="2" id="KW-1185">Reference proteome</keyword>
<dbReference type="EMBL" id="JACTNZ010000008">
    <property type="protein sequence ID" value="KAG5535917.1"/>
    <property type="molecule type" value="Genomic_DNA"/>
</dbReference>
<reference evidence="1" key="1">
    <citation type="submission" date="2020-08" db="EMBL/GenBank/DDBJ databases">
        <title>Plant Genome Project.</title>
        <authorList>
            <person name="Zhang R.-G."/>
        </authorList>
    </citation>
    <scope>NUCLEOTIDE SEQUENCE</scope>
    <source>
        <strain evidence="1">WSP0</strain>
        <tissue evidence="1">Leaf</tissue>
    </source>
</reference>
<protein>
    <submittedName>
        <fullName evidence="1">Uncharacterized protein</fullName>
    </submittedName>
</protein>